<gene>
    <name evidence="3" type="ORF">SAMN04487948_11833</name>
</gene>
<evidence type="ECO:0000313" key="3">
    <source>
        <dbReference type="EMBL" id="SEP16958.1"/>
    </source>
</evidence>
<feature type="transmembrane region" description="Helical" evidence="1">
    <location>
        <begin position="20"/>
        <end position="41"/>
    </location>
</feature>
<feature type="domain" description="EamA" evidence="2">
    <location>
        <begin position="1"/>
        <end position="124"/>
    </location>
</feature>
<feature type="transmembrane region" description="Helical" evidence="1">
    <location>
        <begin position="107"/>
        <end position="124"/>
    </location>
</feature>
<dbReference type="EMBL" id="FODV01000018">
    <property type="protein sequence ID" value="SEP16958.1"/>
    <property type="molecule type" value="Genomic_DNA"/>
</dbReference>
<proteinExistence type="predicted"/>
<protein>
    <submittedName>
        <fullName evidence="3">Uncharacterized membrane protein</fullName>
    </submittedName>
</protein>
<sequence>MLTWGLWITFANYASESIDPVTAAAISYGTAMILTIGYGIASGASSTITPRGGAFAVVAGVFAAMGLVATYIGLSIGSTATVTTIGALYFVVAAVIGMTVLGDPFSIPKAAGVVLAIIAIALITY</sequence>
<dbReference type="InterPro" id="IPR037185">
    <property type="entry name" value="EmrE-like"/>
</dbReference>
<name>A0A1H8VPW1_9EURY</name>
<keyword evidence="4" id="KW-1185">Reference proteome</keyword>
<keyword evidence="1" id="KW-0812">Transmembrane</keyword>
<dbReference type="AlphaFoldDB" id="A0A1H8VPW1"/>
<accession>A0A1H8VPW1</accession>
<dbReference type="SUPFAM" id="SSF103481">
    <property type="entry name" value="Multidrug resistance efflux transporter EmrE"/>
    <property type="match status" value="1"/>
</dbReference>
<evidence type="ECO:0000313" key="4">
    <source>
        <dbReference type="Proteomes" id="UP000199126"/>
    </source>
</evidence>
<keyword evidence="1" id="KW-0472">Membrane</keyword>
<evidence type="ECO:0000256" key="1">
    <source>
        <dbReference type="SAM" id="Phobius"/>
    </source>
</evidence>
<dbReference type="GO" id="GO:0016020">
    <property type="term" value="C:membrane"/>
    <property type="evidence" value="ECO:0007669"/>
    <property type="project" value="InterPro"/>
</dbReference>
<dbReference type="Proteomes" id="UP000199126">
    <property type="component" value="Unassembled WGS sequence"/>
</dbReference>
<dbReference type="Pfam" id="PF00892">
    <property type="entry name" value="EamA"/>
    <property type="match status" value="1"/>
</dbReference>
<feature type="transmembrane region" description="Helical" evidence="1">
    <location>
        <begin position="53"/>
        <end position="74"/>
    </location>
</feature>
<organism evidence="3 4">
    <name type="scientific">Halogranum amylolyticum</name>
    <dbReference type="NCBI Taxonomy" id="660520"/>
    <lineage>
        <taxon>Archaea</taxon>
        <taxon>Methanobacteriati</taxon>
        <taxon>Methanobacteriota</taxon>
        <taxon>Stenosarchaea group</taxon>
        <taxon>Halobacteria</taxon>
        <taxon>Halobacteriales</taxon>
        <taxon>Haloferacaceae</taxon>
    </lineage>
</organism>
<dbReference type="OrthoDB" id="312690at2157"/>
<evidence type="ECO:0000259" key="2">
    <source>
        <dbReference type="Pfam" id="PF00892"/>
    </source>
</evidence>
<reference evidence="4" key="1">
    <citation type="submission" date="2016-10" db="EMBL/GenBank/DDBJ databases">
        <authorList>
            <person name="Varghese N."/>
            <person name="Submissions S."/>
        </authorList>
    </citation>
    <scope>NUCLEOTIDE SEQUENCE [LARGE SCALE GENOMIC DNA]</scope>
    <source>
        <strain evidence="4">CGMCC 1.10121</strain>
    </source>
</reference>
<dbReference type="InterPro" id="IPR000620">
    <property type="entry name" value="EamA_dom"/>
</dbReference>
<feature type="transmembrane region" description="Helical" evidence="1">
    <location>
        <begin position="80"/>
        <end position="100"/>
    </location>
</feature>
<keyword evidence="1" id="KW-1133">Transmembrane helix</keyword>